<sequence length="315" mass="36078">MSDQEDKEVLAPEVMQEVMGEFMEETVSNMLANAMKRSVKDLTDESRVENVAIYVDYDNVYWTLMNRYNHDPDHVDPNKNLFEQLWKRYPRDKVRAFRVYADFEKVPTNLTSLQRKRVQIRHVYSNDRGGDDRKNASDIEMCIDAIESTHNDPNIGCYVFVTADGDIVPILSRMMYKNKRVELLYLSAAAPKAIDITSYAHDSADLLDLLGIEEKSYDLTHYAPKALKMISDWHANFASNRSKWLGGGWLKEQIQTNLALPGDQASQLIELLEVNKYVEQESRETDSGIKRSYKLTMKGTGLVDTGKKEAASSEK</sequence>
<evidence type="ECO:0000313" key="3">
    <source>
        <dbReference type="Proteomes" id="UP001597079"/>
    </source>
</evidence>
<gene>
    <name evidence="2" type="ORF">ACFSB2_02430</name>
</gene>
<proteinExistence type="predicted"/>
<evidence type="ECO:0000259" key="1">
    <source>
        <dbReference type="Pfam" id="PF01936"/>
    </source>
</evidence>
<dbReference type="Pfam" id="PF01936">
    <property type="entry name" value="NYN"/>
    <property type="match status" value="1"/>
</dbReference>
<keyword evidence="3" id="KW-1185">Reference proteome</keyword>
<reference evidence="3" key="1">
    <citation type="journal article" date="2019" name="Int. J. Syst. Evol. Microbiol.">
        <title>The Global Catalogue of Microorganisms (GCM) 10K type strain sequencing project: providing services to taxonomists for standard genome sequencing and annotation.</title>
        <authorList>
            <consortium name="The Broad Institute Genomics Platform"/>
            <consortium name="The Broad Institute Genome Sequencing Center for Infectious Disease"/>
            <person name="Wu L."/>
            <person name="Ma J."/>
        </authorList>
    </citation>
    <scope>NUCLEOTIDE SEQUENCE [LARGE SCALE GENOMIC DNA]</scope>
    <source>
        <strain evidence="3">CGMCC 1.12286</strain>
    </source>
</reference>
<dbReference type="Gene3D" id="3.40.50.1010">
    <property type="entry name" value="5'-nuclease"/>
    <property type="match status" value="1"/>
</dbReference>
<dbReference type="Proteomes" id="UP001597079">
    <property type="component" value="Unassembled WGS sequence"/>
</dbReference>
<dbReference type="InterPro" id="IPR021139">
    <property type="entry name" value="NYN"/>
</dbReference>
<evidence type="ECO:0000313" key="2">
    <source>
        <dbReference type="EMBL" id="MFD1673567.1"/>
    </source>
</evidence>
<name>A0ABW4JEX3_9BACL</name>
<protein>
    <submittedName>
        <fullName evidence="2">NYN domain-containing protein</fullName>
    </submittedName>
</protein>
<accession>A0ABW4JEX3</accession>
<feature type="domain" description="NYN" evidence="1">
    <location>
        <begin position="50"/>
        <end position="189"/>
    </location>
</feature>
<comment type="caution">
    <text evidence="2">The sequence shown here is derived from an EMBL/GenBank/DDBJ whole genome shotgun (WGS) entry which is preliminary data.</text>
</comment>
<organism evidence="2 3">
    <name type="scientific">Alicyclobacillus fodiniaquatilis</name>
    <dbReference type="NCBI Taxonomy" id="1661150"/>
    <lineage>
        <taxon>Bacteria</taxon>
        <taxon>Bacillati</taxon>
        <taxon>Bacillota</taxon>
        <taxon>Bacilli</taxon>
        <taxon>Bacillales</taxon>
        <taxon>Alicyclobacillaceae</taxon>
        <taxon>Alicyclobacillus</taxon>
    </lineage>
</organism>
<dbReference type="RefSeq" id="WP_377941008.1">
    <property type="nucleotide sequence ID" value="NZ_JBHUCX010000008.1"/>
</dbReference>
<dbReference type="EMBL" id="JBHUCX010000008">
    <property type="protein sequence ID" value="MFD1673567.1"/>
    <property type="molecule type" value="Genomic_DNA"/>
</dbReference>